<dbReference type="InterPro" id="IPR035969">
    <property type="entry name" value="Rab-GAP_TBC_sf"/>
</dbReference>
<gene>
    <name evidence="4" type="primary">grtp1a</name>
    <name evidence="4" type="ORF">Anas_13609</name>
</gene>
<name>A0A5N5TB04_9CRUS</name>
<evidence type="ECO:0000313" key="4">
    <source>
        <dbReference type="EMBL" id="KAB7502275.1"/>
    </source>
</evidence>
<dbReference type="GO" id="GO:0031267">
    <property type="term" value="F:small GTPase binding"/>
    <property type="evidence" value="ECO:0007669"/>
    <property type="project" value="TreeGrafter"/>
</dbReference>
<comment type="caution">
    <text evidence="4">The sequence shown here is derived from an EMBL/GenBank/DDBJ whole genome shotgun (WGS) entry which is preliminary data.</text>
</comment>
<dbReference type="FunFam" id="1.10.472.80:FF:000029">
    <property type="entry name" value="Growth hormone-regulated TBC protein 1"/>
    <property type="match status" value="1"/>
</dbReference>
<dbReference type="EMBL" id="SEYY01008072">
    <property type="protein sequence ID" value="KAB7502275.1"/>
    <property type="molecule type" value="Genomic_DNA"/>
</dbReference>
<protein>
    <submittedName>
        <fullName evidence="4">Growth hormone-regulated TBC protein 1-A</fullName>
    </submittedName>
</protein>
<dbReference type="GO" id="GO:0005096">
    <property type="term" value="F:GTPase activator activity"/>
    <property type="evidence" value="ECO:0007669"/>
    <property type="project" value="UniProtKB-KW"/>
</dbReference>
<dbReference type="PANTHER" id="PTHR47219">
    <property type="entry name" value="RAB GTPASE-ACTIVATING PROTEIN 1-LIKE"/>
    <property type="match status" value="1"/>
</dbReference>
<dbReference type="InterPro" id="IPR050302">
    <property type="entry name" value="Rab_GAP_TBC_domain"/>
</dbReference>
<comment type="function">
    <text evidence="2">May act as a GTPase-activating protein for Rab family protein(s).</text>
</comment>
<feature type="domain" description="Rab-GAP TBC" evidence="3">
    <location>
        <begin position="1"/>
        <end position="95"/>
    </location>
</feature>
<dbReference type="Gene3D" id="1.10.472.80">
    <property type="entry name" value="Ypt/Rab-GAP domain of gyp1p, domain 3"/>
    <property type="match status" value="1"/>
</dbReference>
<evidence type="ECO:0000259" key="3">
    <source>
        <dbReference type="PROSITE" id="PS50086"/>
    </source>
</evidence>
<dbReference type="AlphaFoldDB" id="A0A5N5TB04"/>
<dbReference type="SUPFAM" id="SSF47923">
    <property type="entry name" value="Ypt/Rab-GAP domain of gyp1p"/>
    <property type="match status" value="1"/>
</dbReference>
<evidence type="ECO:0000256" key="1">
    <source>
        <dbReference type="ARBA" id="ARBA00022468"/>
    </source>
</evidence>
<organism evidence="4 5">
    <name type="scientific">Armadillidium nasatum</name>
    <dbReference type="NCBI Taxonomy" id="96803"/>
    <lineage>
        <taxon>Eukaryota</taxon>
        <taxon>Metazoa</taxon>
        <taxon>Ecdysozoa</taxon>
        <taxon>Arthropoda</taxon>
        <taxon>Crustacea</taxon>
        <taxon>Multicrustacea</taxon>
        <taxon>Malacostraca</taxon>
        <taxon>Eumalacostraca</taxon>
        <taxon>Peracarida</taxon>
        <taxon>Isopoda</taxon>
        <taxon>Oniscidea</taxon>
        <taxon>Crinocheta</taxon>
        <taxon>Armadillidiidae</taxon>
        <taxon>Armadillidium</taxon>
    </lineage>
</organism>
<dbReference type="InterPro" id="IPR000195">
    <property type="entry name" value="Rab-GAP-TBC_dom"/>
</dbReference>
<evidence type="ECO:0000256" key="2">
    <source>
        <dbReference type="ARBA" id="ARBA00043879"/>
    </source>
</evidence>
<dbReference type="Proteomes" id="UP000326759">
    <property type="component" value="Unassembled WGS sequence"/>
</dbReference>
<keyword evidence="1" id="KW-0343">GTPase activation</keyword>
<reference evidence="4 5" key="1">
    <citation type="journal article" date="2019" name="PLoS Biol.">
        <title>Sex chromosomes control vertical transmission of feminizing Wolbachia symbionts in an isopod.</title>
        <authorList>
            <person name="Becking T."/>
            <person name="Chebbi M.A."/>
            <person name="Giraud I."/>
            <person name="Moumen B."/>
            <person name="Laverre T."/>
            <person name="Caubet Y."/>
            <person name="Peccoud J."/>
            <person name="Gilbert C."/>
            <person name="Cordaux R."/>
        </authorList>
    </citation>
    <scope>NUCLEOTIDE SEQUENCE [LARGE SCALE GENOMIC DNA]</scope>
    <source>
        <strain evidence="4">ANa2</strain>
        <tissue evidence="4">Whole body excluding digestive tract and cuticle</tissue>
    </source>
</reference>
<dbReference type="PROSITE" id="PS50086">
    <property type="entry name" value="TBC_RABGAP"/>
    <property type="match status" value="1"/>
</dbReference>
<keyword evidence="5" id="KW-1185">Reference proteome</keyword>
<accession>A0A5N5TB04</accession>
<dbReference type="PANTHER" id="PTHR47219:SF10">
    <property type="entry name" value="GROWTH HORMONE-REGULATED TBC PROTEIN 1"/>
    <property type="match status" value="1"/>
</dbReference>
<sequence length="180" mass="20606">MLLVVGNEESVFWLLSVLIEGILPGYHTRDMTGVLAEIYSLGKLIQEKKPVLWSHLEYNNVDLSLVVTKWFVCVFVEVLPIETVLRIWDCLFYEGNKIIMRVAVALIFANEENLFMSQDFGSIIECFKTIVQNKAALHCHSFMENVFKLSGPLPRASINQLRKEGEEKALKENEADTKRV</sequence>
<proteinExistence type="predicted"/>
<dbReference type="Pfam" id="PF00566">
    <property type="entry name" value="RabGAP-TBC"/>
    <property type="match status" value="1"/>
</dbReference>
<dbReference type="OrthoDB" id="294251at2759"/>
<evidence type="ECO:0000313" key="5">
    <source>
        <dbReference type="Proteomes" id="UP000326759"/>
    </source>
</evidence>